<feature type="domain" description="S1 motif" evidence="5">
    <location>
        <begin position="453"/>
        <end position="522"/>
    </location>
</feature>
<feature type="domain" description="S1 motif" evidence="5">
    <location>
        <begin position="367"/>
        <end position="436"/>
    </location>
</feature>
<dbReference type="InterPro" id="IPR035104">
    <property type="entry name" value="Ribosomal_protein_S1-like"/>
</dbReference>
<proteinExistence type="inferred from homology"/>
<dbReference type="Gene3D" id="2.40.50.140">
    <property type="entry name" value="Nucleic acid-binding proteins"/>
    <property type="match status" value="7"/>
</dbReference>
<dbReference type="InterPro" id="IPR003029">
    <property type="entry name" value="S1_domain"/>
</dbReference>
<dbReference type="EMBL" id="DTFV01000100">
    <property type="protein sequence ID" value="HGI31012.1"/>
    <property type="molecule type" value="Genomic_DNA"/>
</dbReference>
<dbReference type="GO" id="GO:0005737">
    <property type="term" value="C:cytoplasm"/>
    <property type="evidence" value="ECO:0007669"/>
    <property type="project" value="UniProtKB-ARBA"/>
</dbReference>
<dbReference type="Pfam" id="PF00575">
    <property type="entry name" value="S1"/>
    <property type="match status" value="7"/>
</dbReference>
<sequence>MGVENEKAMELLHENLEQIRMVRPGDLIKGKVIKKGDEGYFVNINYKAEGILPLRERAQGREGEVEHDLKEGEEIWVMVTRIDDQGYVWLSREQARYQGAWIDIEESKDQGKVLTAKVKRKVKGGLIVDVGVNAFLPASCVDVVPRNLDELIDQSIQVKVIEADRKTRNVIVSRRAVIEEELARRRQETIASLEVGQVRKGVVKNITNFGVFVDLGGIDGLLHISEVSWGKVGKLEDLFKKGDEIEVKVIAWDPEKEEISLSLKRLTPDPWERFVQEVKVGDVVKGKVVSLKEFGVFVEIEEGVEGLIHISDLSWGYVKHPREVVKVGDIVEAKVLEIDPERRRISLGLKQIFPDPWENIEEKYPVGSTVRVRVNKVSTRGALVEVEEGVEGRIPLEELSWKRVTRVNDVVRRNQLVEAKVLAIDRESRQLTLSLRALRPNPWEEAQARWQVGDIVEGKIQRLMNFGAFVELAPEIEALLPLSEIAWEPVKHPSQVFKKGQTVSLKIIEFKPEEQRIVVSRKALLPDPWEIIKTRYPLGSVHEGKVVRLVDFGAFVELEEGWDGLVHISEIAEERISSPQEVLKEGDVVKVKVIKLDDAERKIGLSIKQALREEEEKARKEQTQEGKITLGDVIGEKLATILNNLKK</sequence>
<feature type="domain" description="S1 motif" evidence="5">
    <location>
        <begin position="111"/>
        <end position="175"/>
    </location>
</feature>
<dbReference type="GO" id="GO:0006412">
    <property type="term" value="P:translation"/>
    <property type="evidence" value="ECO:0007669"/>
    <property type="project" value="TreeGrafter"/>
</dbReference>
<dbReference type="PROSITE" id="PS50126">
    <property type="entry name" value="S1"/>
    <property type="match status" value="7"/>
</dbReference>
<dbReference type="FunFam" id="2.40.50.140:FF:000051">
    <property type="entry name" value="RNA-binding transcriptional accessory protein"/>
    <property type="match status" value="2"/>
</dbReference>
<keyword evidence="3" id="KW-0687">Ribonucleoprotein</keyword>
<dbReference type="SMART" id="SM00316">
    <property type="entry name" value="S1"/>
    <property type="match status" value="7"/>
</dbReference>
<dbReference type="AlphaFoldDB" id="A0A7V3YH51"/>
<evidence type="ECO:0000256" key="3">
    <source>
        <dbReference type="ARBA" id="ARBA00023274"/>
    </source>
</evidence>
<name>A0A7V3YH51_9BACT</name>
<keyword evidence="2" id="KW-0689">Ribosomal protein</keyword>
<organism evidence="6">
    <name type="scientific">Candidatus Caldatribacterium californiense</name>
    <dbReference type="NCBI Taxonomy" id="1454726"/>
    <lineage>
        <taxon>Bacteria</taxon>
        <taxon>Pseudomonadati</taxon>
        <taxon>Atribacterota</taxon>
        <taxon>Atribacteria</taxon>
        <taxon>Atribacterales</taxon>
        <taxon>Candidatus Caldatribacteriaceae</taxon>
        <taxon>Candidatus Caldatribacterium</taxon>
    </lineage>
</organism>
<evidence type="ECO:0000313" key="6">
    <source>
        <dbReference type="EMBL" id="HGI31012.1"/>
    </source>
</evidence>
<feature type="domain" description="S1 motif" evidence="5">
    <location>
        <begin position="281"/>
        <end position="350"/>
    </location>
</feature>
<feature type="domain" description="S1 motif" evidence="5">
    <location>
        <begin position="196"/>
        <end position="264"/>
    </location>
</feature>
<dbReference type="InterPro" id="IPR012340">
    <property type="entry name" value="NA-bd_OB-fold"/>
</dbReference>
<comment type="function">
    <text evidence="4">Binds mRNA; thus facilitating recognition of the initiation point. It is needed to translate mRNA with a short Shine-Dalgarno (SD) purine-rich sequence.</text>
</comment>
<dbReference type="PANTHER" id="PTHR10724:SF7">
    <property type="entry name" value="SMALL RIBOSOMAL SUBUNIT PROTEIN BS1C"/>
    <property type="match status" value="1"/>
</dbReference>
<dbReference type="CDD" id="cd04465">
    <property type="entry name" value="S1_RPS1_repeat_ec2_hs2"/>
    <property type="match status" value="1"/>
</dbReference>
<comment type="caution">
    <text evidence="6">The sequence shown here is derived from an EMBL/GenBank/DDBJ whole genome shotgun (WGS) entry which is preliminary data.</text>
</comment>
<feature type="domain" description="S1 motif" evidence="5">
    <location>
        <begin position="25"/>
        <end position="93"/>
    </location>
</feature>
<evidence type="ECO:0000259" key="5">
    <source>
        <dbReference type="PROSITE" id="PS50126"/>
    </source>
</evidence>
<evidence type="ECO:0000256" key="1">
    <source>
        <dbReference type="ARBA" id="ARBA00006767"/>
    </source>
</evidence>
<dbReference type="GO" id="GO:0003735">
    <property type="term" value="F:structural constituent of ribosome"/>
    <property type="evidence" value="ECO:0007669"/>
    <property type="project" value="TreeGrafter"/>
</dbReference>
<dbReference type="PANTHER" id="PTHR10724">
    <property type="entry name" value="30S RIBOSOMAL PROTEIN S1"/>
    <property type="match status" value="1"/>
</dbReference>
<dbReference type="CDD" id="cd05688">
    <property type="entry name" value="S1_RPS1_repeat_ec3"/>
    <property type="match status" value="2"/>
</dbReference>
<dbReference type="GO" id="GO:1990904">
    <property type="term" value="C:ribonucleoprotein complex"/>
    <property type="evidence" value="ECO:0007669"/>
    <property type="project" value="UniProtKB-KW"/>
</dbReference>
<accession>A0A7V3YH51</accession>
<dbReference type="FunFam" id="2.40.50.140:FF:000103">
    <property type="entry name" value="protein RRP5 homolog"/>
    <property type="match status" value="2"/>
</dbReference>
<comment type="similarity">
    <text evidence="1">Belongs to the bacterial ribosomal protein bS1 family.</text>
</comment>
<dbReference type="CDD" id="cd05687">
    <property type="entry name" value="S1_RPS1_repeat_ec1_hs1"/>
    <property type="match status" value="1"/>
</dbReference>
<protein>
    <submittedName>
        <fullName evidence="6">S1 RNA-binding domain-containing protein</fullName>
    </submittedName>
</protein>
<dbReference type="GO" id="GO:0005840">
    <property type="term" value="C:ribosome"/>
    <property type="evidence" value="ECO:0007669"/>
    <property type="project" value="UniProtKB-KW"/>
</dbReference>
<evidence type="ECO:0000256" key="4">
    <source>
        <dbReference type="ARBA" id="ARBA00025604"/>
    </source>
</evidence>
<evidence type="ECO:0000256" key="2">
    <source>
        <dbReference type="ARBA" id="ARBA00022980"/>
    </source>
</evidence>
<feature type="domain" description="S1 motif" evidence="5">
    <location>
        <begin position="539"/>
        <end position="608"/>
    </location>
</feature>
<reference evidence="6" key="1">
    <citation type="journal article" date="2020" name="mSystems">
        <title>Genome- and Community-Level Interaction Insights into Carbon Utilization and Element Cycling Functions of Hydrothermarchaeota in Hydrothermal Sediment.</title>
        <authorList>
            <person name="Zhou Z."/>
            <person name="Liu Y."/>
            <person name="Xu W."/>
            <person name="Pan J."/>
            <person name="Luo Z.H."/>
            <person name="Li M."/>
        </authorList>
    </citation>
    <scope>NUCLEOTIDE SEQUENCE [LARGE SCALE GENOMIC DNA]</scope>
    <source>
        <strain evidence="6">SpSt-747</strain>
    </source>
</reference>
<dbReference type="InterPro" id="IPR050437">
    <property type="entry name" value="Ribos_protein_bS1-like"/>
</dbReference>
<dbReference type="GO" id="GO:0003729">
    <property type="term" value="F:mRNA binding"/>
    <property type="evidence" value="ECO:0007669"/>
    <property type="project" value="UniProtKB-ARBA"/>
</dbReference>
<gene>
    <name evidence="6" type="ORF">ENV30_06875</name>
</gene>
<dbReference type="PRINTS" id="PR00681">
    <property type="entry name" value="RIBOSOMALS1"/>
</dbReference>
<dbReference type="SUPFAM" id="SSF50249">
    <property type="entry name" value="Nucleic acid-binding proteins"/>
    <property type="match status" value="7"/>
</dbReference>